<accession>A0A979FMC6</accession>
<comment type="cofactor">
    <cofactor evidence="1">
        <name>a divalent metal cation</name>
        <dbReference type="ChEBI" id="CHEBI:60240"/>
    </cofactor>
</comment>
<dbReference type="PANTHER" id="PTHR22930:SF269">
    <property type="entry name" value="NUCLEASE HARBI1-LIKE PROTEIN"/>
    <property type="match status" value="1"/>
</dbReference>
<evidence type="ECO:0000256" key="1">
    <source>
        <dbReference type="ARBA" id="ARBA00001968"/>
    </source>
</evidence>
<name>A0A979FMC6_HYAAZ</name>
<keyword evidence="5" id="KW-0479">Metal-binding</keyword>
<keyword evidence="6" id="KW-0378">Hydrolase</keyword>
<proteinExistence type="inferred from homology"/>
<evidence type="ECO:0000256" key="5">
    <source>
        <dbReference type="ARBA" id="ARBA00022723"/>
    </source>
</evidence>
<dbReference type="GO" id="GO:0004518">
    <property type="term" value="F:nuclease activity"/>
    <property type="evidence" value="ECO:0007669"/>
    <property type="project" value="UniProtKB-KW"/>
</dbReference>
<dbReference type="Proteomes" id="UP000694843">
    <property type="component" value="Unplaced"/>
</dbReference>
<dbReference type="AlphaFoldDB" id="A0A979FMC6"/>
<reference evidence="10" key="1">
    <citation type="submission" date="2025-08" db="UniProtKB">
        <authorList>
            <consortium name="RefSeq"/>
        </authorList>
    </citation>
    <scope>IDENTIFICATION</scope>
    <source>
        <tissue evidence="10">Whole organism</tissue>
    </source>
</reference>
<evidence type="ECO:0000313" key="10">
    <source>
        <dbReference type="RefSeq" id="XP_047738203.1"/>
    </source>
</evidence>
<dbReference type="PANTHER" id="PTHR22930">
    <property type="match status" value="1"/>
</dbReference>
<evidence type="ECO:0000256" key="2">
    <source>
        <dbReference type="ARBA" id="ARBA00004123"/>
    </source>
</evidence>
<dbReference type="Pfam" id="PF13359">
    <property type="entry name" value="DDE_Tnp_4"/>
    <property type="match status" value="1"/>
</dbReference>
<dbReference type="OrthoDB" id="5971912at2759"/>
<dbReference type="KEGG" id="hazt:125178472"/>
<evidence type="ECO:0000256" key="7">
    <source>
        <dbReference type="ARBA" id="ARBA00023242"/>
    </source>
</evidence>
<protein>
    <submittedName>
        <fullName evidence="10">Nuclease HARBI1</fullName>
    </submittedName>
</protein>
<dbReference type="RefSeq" id="XP_047738203.1">
    <property type="nucleotide sequence ID" value="XM_047882247.1"/>
</dbReference>
<dbReference type="InterPro" id="IPR045249">
    <property type="entry name" value="HARBI1-like"/>
</dbReference>
<sequence length="417" mass="48024">MDRTAALALLVVVTMRRQRRRRKKRTIWCKEWLLKRSSRASYGQLFQELSSRESDFFSYLRMPTNIFYYILDKVTPLISREDTHLRRSISAGERLEATLIYLATGASYSKLEFHTRISKTSLCRIIPDTCKAIYSVLKDEYLKTPRTPAEWTAIAVEFEEKWNFPNCVGAIDGKHVQIKPPLNSGSYYFNYKQTHSIVLMGVADANYEIIYADVGTNGRVCDGGSWSECSLSKNLANGSIQLPTNEVLPKSATIAPYVFVADDAFPLKPYLLKPYPIRNQNEEQRIFSYRLSRARRIVENTFGIMNNKFRVLQTSIALTPDKAEHVVLATIVLHNLLRREYSSEHTPQGSMDIEDINRGEIVQGSWRQDAAQLLELERRRGGRISEEARAVREAFCKYFNNEGQVPWQRRMAGLRPE</sequence>
<comment type="similarity">
    <text evidence="3">Belongs to the HARBI1 family.</text>
</comment>
<dbReference type="GeneID" id="125178472"/>
<evidence type="ECO:0000313" key="9">
    <source>
        <dbReference type="Proteomes" id="UP000694843"/>
    </source>
</evidence>
<keyword evidence="9" id="KW-1185">Reference proteome</keyword>
<comment type="subcellular location">
    <subcellularLocation>
        <location evidence="2">Nucleus</location>
    </subcellularLocation>
</comment>
<organism evidence="9 10">
    <name type="scientific">Hyalella azteca</name>
    <name type="common">Amphipod</name>
    <dbReference type="NCBI Taxonomy" id="294128"/>
    <lineage>
        <taxon>Eukaryota</taxon>
        <taxon>Metazoa</taxon>
        <taxon>Ecdysozoa</taxon>
        <taxon>Arthropoda</taxon>
        <taxon>Crustacea</taxon>
        <taxon>Multicrustacea</taxon>
        <taxon>Malacostraca</taxon>
        <taxon>Eumalacostraca</taxon>
        <taxon>Peracarida</taxon>
        <taxon>Amphipoda</taxon>
        <taxon>Senticaudata</taxon>
        <taxon>Talitrida</taxon>
        <taxon>Talitroidea</taxon>
        <taxon>Hyalellidae</taxon>
        <taxon>Hyalella</taxon>
    </lineage>
</organism>
<evidence type="ECO:0000256" key="6">
    <source>
        <dbReference type="ARBA" id="ARBA00022801"/>
    </source>
</evidence>
<evidence type="ECO:0000256" key="3">
    <source>
        <dbReference type="ARBA" id="ARBA00006958"/>
    </source>
</evidence>
<keyword evidence="7" id="KW-0539">Nucleus</keyword>
<keyword evidence="4" id="KW-0540">Nuclease</keyword>
<evidence type="ECO:0000259" key="8">
    <source>
        <dbReference type="Pfam" id="PF13359"/>
    </source>
</evidence>
<dbReference type="GO" id="GO:0016787">
    <property type="term" value="F:hydrolase activity"/>
    <property type="evidence" value="ECO:0007669"/>
    <property type="project" value="UniProtKB-KW"/>
</dbReference>
<dbReference type="OMA" id="TTESEWR"/>
<gene>
    <name evidence="10" type="primary">LOC125178472</name>
</gene>
<evidence type="ECO:0000256" key="4">
    <source>
        <dbReference type="ARBA" id="ARBA00022722"/>
    </source>
</evidence>
<dbReference type="GO" id="GO:0005634">
    <property type="term" value="C:nucleus"/>
    <property type="evidence" value="ECO:0007669"/>
    <property type="project" value="UniProtKB-SubCell"/>
</dbReference>
<dbReference type="GO" id="GO:0046872">
    <property type="term" value="F:metal ion binding"/>
    <property type="evidence" value="ECO:0007669"/>
    <property type="project" value="UniProtKB-KW"/>
</dbReference>
<dbReference type="InterPro" id="IPR027806">
    <property type="entry name" value="HARBI1_dom"/>
</dbReference>
<feature type="domain" description="DDE Tnp4" evidence="8">
    <location>
        <begin position="171"/>
        <end position="335"/>
    </location>
</feature>